<evidence type="ECO:0000313" key="5">
    <source>
        <dbReference type="Proteomes" id="UP000639772"/>
    </source>
</evidence>
<feature type="transmembrane region" description="Helical" evidence="3">
    <location>
        <begin position="33"/>
        <end position="57"/>
    </location>
</feature>
<evidence type="ECO:0000313" key="4">
    <source>
        <dbReference type="EMBL" id="KAG0477918.1"/>
    </source>
</evidence>
<dbReference type="GO" id="GO:0016020">
    <property type="term" value="C:membrane"/>
    <property type="evidence" value="ECO:0007669"/>
    <property type="project" value="TreeGrafter"/>
</dbReference>
<reference evidence="4 5" key="1">
    <citation type="journal article" date="2020" name="Nat. Food">
        <title>A phased Vanilla planifolia genome enables genetic improvement of flavour and production.</title>
        <authorList>
            <person name="Hasing T."/>
            <person name="Tang H."/>
            <person name="Brym M."/>
            <person name="Khazi F."/>
            <person name="Huang T."/>
            <person name="Chambers A.H."/>
        </authorList>
    </citation>
    <scope>NUCLEOTIDE SEQUENCE [LARGE SCALE GENOMIC DNA]</scope>
    <source>
        <tissue evidence="4">Leaf</tissue>
    </source>
</reference>
<evidence type="ECO:0000256" key="1">
    <source>
        <dbReference type="ARBA" id="ARBA00009283"/>
    </source>
</evidence>
<sequence length="189" mass="21049">MRRQNARTLASRRDPPAEIVCPPRLPSRYHNRCFLCSFNGLFASIFAIVAVSGLLYYHVLSYSEKFAIIIDGGSTGTRMHVFVYRNGRERLPTIDFGLTASMKVVPGLSAFADDPEKAVESLMELLKFGKDRVPKNRWMATEIGLMATAGLRLLNGDVAEAILESCRKALRESGFNFRDDWASVISGRG</sequence>
<keyword evidence="3" id="KW-0812">Transmembrane</keyword>
<comment type="similarity">
    <text evidence="1">Belongs to the GDA1/CD39 NTPase family.</text>
</comment>
<dbReference type="AlphaFoldDB" id="A0A835R0U5"/>
<evidence type="ECO:0000256" key="2">
    <source>
        <dbReference type="ARBA" id="ARBA00022801"/>
    </source>
</evidence>
<dbReference type="Pfam" id="PF01150">
    <property type="entry name" value="GDA1_CD39"/>
    <property type="match status" value="1"/>
</dbReference>
<organism evidence="4 5">
    <name type="scientific">Vanilla planifolia</name>
    <name type="common">Vanilla</name>
    <dbReference type="NCBI Taxonomy" id="51239"/>
    <lineage>
        <taxon>Eukaryota</taxon>
        <taxon>Viridiplantae</taxon>
        <taxon>Streptophyta</taxon>
        <taxon>Embryophyta</taxon>
        <taxon>Tracheophyta</taxon>
        <taxon>Spermatophyta</taxon>
        <taxon>Magnoliopsida</taxon>
        <taxon>Liliopsida</taxon>
        <taxon>Asparagales</taxon>
        <taxon>Orchidaceae</taxon>
        <taxon>Vanilloideae</taxon>
        <taxon>Vanilleae</taxon>
        <taxon>Vanilla</taxon>
    </lineage>
</organism>
<accession>A0A835R0U5</accession>
<dbReference type="OrthoDB" id="6372431at2759"/>
<dbReference type="InterPro" id="IPR000407">
    <property type="entry name" value="GDA1_CD39_NTPase"/>
</dbReference>
<dbReference type="Proteomes" id="UP000639772">
    <property type="component" value="Chromosome 6"/>
</dbReference>
<keyword evidence="2" id="KW-0378">Hydrolase</keyword>
<name>A0A835R0U5_VANPL</name>
<dbReference type="GO" id="GO:0009134">
    <property type="term" value="P:nucleoside diphosphate catabolic process"/>
    <property type="evidence" value="ECO:0007669"/>
    <property type="project" value="TreeGrafter"/>
</dbReference>
<evidence type="ECO:0000256" key="3">
    <source>
        <dbReference type="SAM" id="Phobius"/>
    </source>
</evidence>
<dbReference type="Gene3D" id="3.30.420.40">
    <property type="match status" value="1"/>
</dbReference>
<comment type="caution">
    <text evidence="4">The sequence shown here is derived from an EMBL/GenBank/DDBJ whole genome shotgun (WGS) entry which is preliminary data.</text>
</comment>
<dbReference type="EMBL" id="JADCNM010000006">
    <property type="protein sequence ID" value="KAG0477918.1"/>
    <property type="molecule type" value="Genomic_DNA"/>
</dbReference>
<dbReference type="PANTHER" id="PTHR11782">
    <property type="entry name" value="ADENOSINE/GUANOSINE DIPHOSPHATASE"/>
    <property type="match status" value="1"/>
</dbReference>
<proteinExistence type="inferred from homology"/>
<keyword evidence="3" id="KW-0472">Membrane</keyword>
<keyword evidence="3" id="KW-1133">Transmembrane helix</keyword>
<gene>
    <name evidence="4" type="ORF">HPP92_012637</name>
</gene>
<dbReference type="GO" id="GO:0017110">
    <property type="term" value="F:nucleoside diphosphate phosphatase activity"/>
    <property type="evidence" value="ECO:0007669"/>
    <property type="project" value="TreeGrafter"/>
</dbReference>
<evidence type="ECO:0008006" key="6">
    <source>
        <dbReference type="Google" id="ProtNLM"/>
    </source>
</evidence>
<protein>
    <recommendedName>
        <fullName evidence="6">Apyrase</fullName>
    </recommendedName>
</protein>
<dbReference type="PANTHER" id="PTHR11782:SF3">
    <property type="entry name" value="APYRASE 6-RELATED"/>
    <property type="match status" value="1"/>
</dbReference>